<dbReference type="InterPro" id="IPR001926">
    <property type="entry name" value="TrpB-like_PALP"/>
</dbReference>
<dbReference type="InterPro" id="IPR000634">
    <property type="entry name" value="Ser/Thr_deHydtase_PyrdxlP-BS"/>
</dbReference>
<dbReference type="GO" id="GO:0005829">
    <property type="term" value="C:cytosol"/>
    <property type="evidence" value="ECO:0007669"/>
    <property type="project" value="Ensembl"/>
</dbReference>
<dbReference type="Ensembl" id="ENSPTIT00000012384.1">
    <property type="protein sequence ID" value="ENSPTIP00000008500.1"/>
    <property type="gene ID" value="ENSPTIG00000009845.1"/>
</dbReference>
<keyword evidence="10" id="KW-1185">Reference proteome</keyword>
<comment type="cofactor">
    <cofactor evidence="1">
        <name>pyridoxal 5'-phosphate</name>
        <dbReference type="ChEBI" id="CHEBI:597326"/>
    </cofactor>
</comment>
<dbReference type="GO" id="GO:0030170">
    <property type="term" value="F:pyridoxal phosphate binding"/>
    <property type="evidence" value="ECO:0007669"/>
    <property type="project" value="Ensembl"/>
</dbReference>
<proteinExistence type="predicted"/>
<comment type="catalytic activity">
    <reaction evidence="7">
        <text>L-serine = pyruvate + NH4(+)</text>
        <dbReference type="Rhea" id="RHEA:19169"/>
        <dbReference type="ChEBI" id="CHEBI:15361"/>
        <dbReference type="ChEBI" id="CHEBI:28938"/>
        <dbReference type="ChEBI" id="CHEBI:33384"/>
        <dbReference type="EC" id="4.3.1.17"/>
    </reaction>
</comment>
<evidence type="ECO:0000256" key="6">
    <source>
        <dbReference type="ARBA" id="ARBA00042605"/>
    </source>
</evidence>
<dbReference type="InterPro" id="IPR050147">
    <property type="entry name" value="Ser/Thr_Dehydratase"/>
</dbReference>
<evidence type="ECO:0000313" key="10">
    <source>
        <dbReference type="Proteomes" id="UP000675900"/>
    </source>
</evidence>
<dbReference type="GO" id="GO:0004794">
    <property type="term" value="F:threonine deaminase activity"/>
    <property type="evidence" value="ECO:0007669"/>
    <property type="project" value="Ensembl"/>
</dbReference>
<reference evidence="9" key="2">
    <citation type="submission" date="2025-09" db="UniProtKB">
        <authorList>
            <consortium name="Ensembl"/>
        </authorList>
    </citation>
    <scope>IDENTIFICATION</scope>
</reference>
<dbReference type="GO" id="GO:0042803">
    <property type="term" value="F:protein homodimerization activity"/>
    <property type="evidence" value="ECO:0007669"/>
    <property type="project" value="Ensembl"/>
</dbReference>
<dbReference type="GO" id="GO:0006565">
    <property type="term" value="P:L-serine catabolic process"/>
    <property type="evidence" value="ECO:0007669"/>
    <property type="project" value="Ensembl"/>
</dbReference>
<dbReference type="Pfam" id="PF00291">
    <property type="entry name" value="PALP"/>
    <property type="match status" value="1"/>
</dbReference>
<reference evidence="9" key="1">
    <citation type="submission" date="2025-08" db="UniProtKB">
        <authorList>
            <consortium name="Ensembl"/>
        </authorList>
    </citation>
    <scope>IDENTIFICATION</scope>
</reference>
<dbReference type="SUPFAM" id="SSF53686">
    <property type="entry name" value="Tryptophan synthase beta subunit-like PLP-dependent enzymes"/>
    <property type="match status" value="1"/>
</dbReference>
<dbReference type="PROSITE" id="PS00165">
    <property type="entry name" value="DEHYDRATASE_SER_THR"/>
    <property type="match status" value="1"/>
</dbReference>
<keyword evidence="4" id="KW-0456">Lyase</keyword>
<protein>
    <recommendedName>
        <fullName evidence="2">L-serine ammonia-lyase</fullName>
        <ecNumber evidence="2">4.3.1.17</ecNumber>
    </recommendedName>
    <alternativeName>
        <fullName evidence="5">L-serine deaminase</fullName>
    </alternativeName>
    <alternativeName>
        <fullName evidence="6">L-threonine dehydratase</fullName>
    </alternativeName>
</protein>
<keyword evidence="3" id="KW-0663">Pyridoxal phosphate</keyword>
<dbReference type="GO" id="GO:0005739">
    <property type="term" value="C:mitochondrion"/>
    <property type="evidence" value="ECO:0007669"/>
    <property type="project" value="Ensembl"/>
</dbReference>
<dbReference type="GO" id="GO:0003941">
    <property type="term" value="F:L-serine ammonia-lyase activity"/>
    <property type="evidence" value="ECO:0007669"/>
    <property type="project" value="UniProtKB-EC"/>
</dbReference>
<dbReference type="FunFam" id="3.40.50.1100:FF:000134">
    <property type="entry name" value="L-serine dehydratase/L-threonine deaminase"/>
    <property type="match status" value="1"/>
</dbReference>
<gene>
    <name evidence="9" type="primary">SDS</name>
</gene>
<dbReference type="GO" id="GO:0009097">
    <property type="term" value="P:isoleucine biosynthetic process"/>
    <property type="evidence" value="ECO:0007669"/>
    <property type="project" value="TreeGrafter"/>
</dbReference>
<accession>A0A8C9JZK8</accession>
<dbReference type="GO" id="GO:0042866">
    <property type="term" value="P:pyruvate biosynthetic process"/>
    <property type="evidence" value="ECO:0007669"/>
    <property type="project" value="Ensembl"/>
</dbReference>
<organism evidence="9 10">
    <name type="scientific">Panthera tigris altaica</name>
    <name type="common">Siberian tiger</name>
    <dbReference type="NCBI Taxonomy" id="74533"/>
    <lineage>
        <taxon>Eukaryota</taxon>
        <taxon>Metazoa</taxon>
        <taxon>Chordata</taxon>
        <taxon>Craniata</taxon>
        <taxon>Vertebrata</taxon>
        <taxon>Euteleostomi</taxon>
        <taxon>Mammalia</taxon>
        <taxon>Eutheria</taxon>
        <taxon>Laurasiatheria</taxon>
        <taxon>Carnivora</taxon>
        <taxon>Feliformia</taxon>
        <taxon>Felidae</taxon>
        <taxon>Pantherinae</taxon>
        <taxon>Panthera</taxon>
    </lineage>
</organism>
<dbReference type="Proteomes" id="UP000675900">
    <property type="component" value="Unassembled WGS sequence"/>
</dbReference>
<dbReference type="Gene3D" id="3.40.50.1100">
    <property type="match status" value="2"/>
</dbReference>
<dbReference type="InterPro" id="IPR036052">
    <property type="entry name" value="TrpB-like_PALP_sf"/>
</dbReference>
<evidence type="ECO:0000259" key="8">
    <source>
        <dbReference type="Pfam" id="PF00291"/>
    </source>
</evidence>
<evidence type="ECO:0000256" key="2">
    <source>
        <dbReference type="ARBA" id="ARBA00012093"/>
    </source>
</evidence>
<dbReference type="GeneTree" id="ENSGT00940000160172"/>
<dbReference type="AlphaFoldDB" id="A0A8C9JZK8"/>
<evidence type="ECO:0000256" key="7">
    <source>
        <dbReference type="ARBA" id="ARBA00049406"/>
    </source>
</evidence>
<feature type="domain" description="Tryptophan synthase beta chain-like PALP" evidence="8">
    <location>
        <begin position="3"/>
        <end position="243"/>
    </location>
</feature>
<evidence type="ECO:0000256" key="5">
    <source>
        <dbReference type="ARBA" id="ARBA00041766"/>
    </source>
</evidence>
<evidence type="ECO:0000256" key="3">
    <source>
        <dbReference type="ARBA" id="ARBA00022898"/>
    </source>
</evidence>
<dbReference type="GO" id="GO:0006567">
    <property type="term" value="P:L-threonine catabolic process"/>
    <property type="evidence" value="ECO:0007669"/>
    <property type="project" value="TreeGrafter"/>
</dbReference>
<dbReference type="PANTHER" id="PTHR48078">
    <property type="entry name" value="THREONINE DEHYDRATASE, MITOCHONDRIAL-RELATED"/>
    <property type="match status" value="1"/>
</dbReference>
<dbReference type="PANTHER" id="PTHR48078:SF8">
    <property type="entry name" value="L-SERINE DEHYDRATASE_L-THREONINE DEAMINASE"/>
    <property type="match status" value="1"/>
</dbReference>
<name>A0A8C9JZK8_PANTA</name>
<dbReference type="EC" id="4.3.1.17" evidence="2"/>
<evidence type="ECO:0000256" key="1">
    <source>
        <dbReference type="ARBA" id="ARBA00001933"/>
    </source>
</evidence>
<sequence length="307" mass="32250">VAGTRVYLKMDSVQPSGSFKIRGIGHLCRMWAEQGCEHFVCSSGAHAGLAPAYAARKLGIPATIVVPSTTPALTIERLKNEGAVVKVVGEMLDEAFELAKALAKNNPGWVYIPPFDDPLIWYVEPRGTRCRGPCAVGLSVGGGGLLCGVVQGLQEVGWADVPVIAMETAGAHSFHAATTAGKLVSLPQVTSVAKALCVKTVGAQALKLFQEHPIFSEVISDQEAVAAIEKFVGMCQVLPSPAGSGTNWCPKRSHSRQIFLTGALNPPVPAVSLANQPWRSCSSDDPSLLNTVLGQLTFIRGSGPGET</sequence>
<evidence type="ECO:0000313" key="9">
    <source>
        <dbReference type="Ensembl" id="ENSPTIP00000008500.1"/>
    </source>
</evidence>
<evidence type="ECO:0000256" key="4">
    <source>
        <dbReference type="ARBA" id="ARBA00023239"/>
    </source>
</evidence>